<sequence length="335" mass="38626">HLIRVTASNRTQFALLSPTHSTLVQEETCKGLCERQVRSRCSCDEMCFKDSSCCPDFLSKCEEMKKRSTKLNDYRHKFAVTKLAFNVKHDITIPAETLSHILRCFLRDYANINILSIWRSPLFVQSRMVVKKIVIIKLLMYNYTIVQPLNRTENRPFLNSISRFSNFLYQDEMRSYLKGLTKKVSKEGSKEGSNEGFKTRDVTRMIDELPELDEEEFLPLLNDRKSNIVCACSTTLEEIYAAKYLDTWICPVQCKLVTPSDNTGSSDSLMKIVRMCSDIKTLSGTRSAQSDQLWFRFLVAVFMNPYIQLINLTDDLYISSSGVHESIHSMDSPHR</sequence>
<dbReference type="Proteomes" id="UP001233172">
    <property type="component" value="Unassembled WGS sequence"/>
</dbReference>
<dbReference type="InterPro" id="IPR036024">
    <property type="entry name" value="Somatomedin_B-like_dom_sf"/>
</dbReference>
<proteinExistence type="predicted"/>
<keyword evidence="4" id="KW-1185">Reference proteome</keyword>
<reference evidence="3" key="2">
    <citation type="submission" date="2023-04" db="EMBL/GenBank/DDBJ databases">
        <authorList>
            <person name="Bu L."/>
            <person name="Lu L."/>
            <person name="Laidemitt M.R."/>
            <person name="Zhang S.M."/>
            <person name="Mutuku M."/>
            <person name="Mkoji G."/>
            <person name="Steinauer M."/>
            <person name="Loker E.S."/>
        </authorList>
    </citation>
    <scope>NUCLEOTIDE SEQUENCE</scope>
    <source>
        <strain evidence="3">KasaAsao</strain>
        <tissue evidence="3">Whole Snail</tissue>
    </source>
</reference>
<name>A0AAD8CBP9_BIOPF</name>
<evidence type="ECO:0000313" key="3">
    <source>
        <dbReference type="EMBL" id="KAK0069120.1"/>
    </source>
</evidence>
<reference evidence="3" key="1">
    <citation type="journal article" date="2023" name="PLoS Negl. Trop. Dis.">
        <title>A genome sequence for Biomphalaria pfeifferi, the major vector snail for the human-infecting parasite Schistosoma mansoni.</title>
        <authorList>
            <person name="Bu L."/>
            <person name="Lu L."/>
            <person name="Laidemitt M.R."/>
            <person name="Zhang S.M."/>
            <person name="Mutuku M."/>
            <person name="Mkoji G."/>
            <person name="Steinauer M."/>
            <person name="Loker E.S."/>
        </authorList>
    </citation>
    <scope>NUCLEOTIDE SEQUENCE</scope>
    <source>
        <strain evidence="3">KasaAsao</strain>
    </source>
</reference>
<dbReference type="SUPFAM" id="SSF90188">
    <property type="entry name" value="Somatomedin B domain"/>
    <property type="match status" value="1"/>
</dbReference>
<evidence type="ECO:0000259" key="2">
    <source>
        <dbReference type="PROSITE" id="PS50958"/>
    </source>
</evidence>
<protein>
    <recommendedName>
        <fullName evidence="2">SMB domain-containing protein</fullName>
    </recommendedName>
</protein>
<dbReference type="InterPro" id="IPR001212">
    <property type="entry name" value="Somatomedin_B_dom"/>
</dbReference>
<gene>
    <name evidence="3" type="ORF">Bpfe_001302</name>
</gene>
<comment type="caution">
    <text evidence="3">The sequence shown here is derived from an EMBL/GenBank/DDBJ whole genome shotgun (WGS) entry which is preliminary data.</text>
</comment>
<dbReference type="EMBL" id="JASAOG010000003">
    <property type="protein sequence ID" value="KAK0069120.1"/>
    <property type="molecule type" value="Genomic_DNA"/>
</dbReference>
<keyword evidence="1" id="KW-1015">Disulfide bond</keyword>
<evidence type="ECO:0000256" key="1">
    <source>
        <dbReference type="ARBA" id="ARBA00023157"/>
    </source>
</evidence>
<feature type="domain" description="SMB" evidence="2">
    <location>
        <begin position="25"/>
        <end position="65"/>
    </location>
</feature>
<dbReference type="PROSITE" id="PS50958">
    <property type="entry name" value="SMB_2"/>
    <property type="match status" value="1"/>
</dbReference>
<feature type="non-terminal residue" evidence="3">
    <location>
        <position position="1"/>
    </location>
</feature>
<dbReference type="AlphaFoldDB" id="A0AAD8CBP9"/>
<evidence type="ECO:0000313" key="4">
    <source>
        <dbReference type="Proteomes" id="UP001233172"/>
    </source>
</evidence>
<dbReference type="PROSITE" id="PS00524">
    <property type="entry name" value="SMB_1"/>
    <property type="match status" value="1"/>
</dbReference>
<dbReference type="Gene3D" id="4.10.410.20">
    <property type="match status" value="1"/>
</dbReference>
<dbReference type="Pfam" id="PF01033">
    <property type="entry name" value="Somatomedin_B"/>
    <property type="match status" value="1"/>
</dbReference>
<accession>A0AAD8CBP9</accession>
<organism evidence="3 4">
    <name type="scientific">Biomphalaria pfeifferi</name>
    <name type="common">Bloodfluke planorb</name>
    <name type="synonym">Freshwater snail</name>
    <dbReference type="NCBI Taxonomy" id="112525"/>
    <lineage>
        <taxon>Eukaryota</taxon>
        <taxon>Metazoa</taxon>
        <taxon>Spiralia</taxon>
        <taxon>Lophotrochozoa</taxon>
        <taxon>Mollusca</taxon>
        <taxon>Gastropoda</taxon>
        <taxon>Heterobranchia</taxon>
        <taxon>Euthyneura</taxon>
        <taxon>Panpulmonata</taxon>
        <taxon>Hygrophila</taxon>
        <taxon>Lymnaeoidea</taxon>
        <taxon>Planorbidae</taxon>
        <taxon>Biomphalaria</taxon>
    </lineage>
</organism>